<dbReference type="GO" id="GO:0005829">
    <property type="term" value="C:cytosol"/>
    <property type="evidence" value="ECO:0007669"/>
    <property type="project" value="TreeGrafter"/>
</dbReference>
<dbReference type="GO" id="GO:0043138">
    <property type="term" value="F:3'-5' DNA helicase activity"/>
    <property type="evidence" value="ECO:0007669"/>
    <property type="project" value="TreeGrafter"/>
</dbReference>
<dbReference type="InterPro" id="IPR000212">
    <property type="entry name" value="DNA_helicase_UvrD/REP"/>
</dbReference>
<evidence type="ECO:0000313" key="7">
    <source>
        <dbReference type="EnsemblMetazoa" id="ACOM024147-PA.1"/>
    </source>
</evidence>
<feature type="domain" description="UvrD-like helicase ATP-binding" evidence="6">
    <location>
        <begin position="113"/>
        <end position="405"/>
    </location>
</feature>
<proteinExistence type="predicted"/>
<evidence type="ECO:0000259" key="6">
    <source>
        <dbReference type="PROSITE" id="PS51198"/>
    </source>
</evidence>
<dbReference type="Proteomes" id="UP000075882">
    <property type="component" value="Unassembled WGS sequence"/>
</dbReference>
<evidence type="ECO:0000256" key="5">
    <source>
        <dbReference type="PROSITE-ProRule" id="PRU00560"/>
    </source>
</evidence>
<dbReference type="GO" id="GO:0003677">
    <property type="term" value="F:DNA binding"/>
    <property type="evidence" value="ECO:0007669"/>
    <property type="project" value="InterPro"/>
</dbReference>
<evidence type="ECO:0000256" key="3">
    <source>
        <dbReference type="ARBA" id="ARBA00022806"/>
    </source>
</evidence>
<dbReference type="InterPro" id="IPR014016">
    <property type="entry name" value="UvrD-like_ATP-bd"/>
</dbReference>
<keyword evidence="1 5" id="KW-0547">Nucleotide-binding</keyword>
<evidence type="ECO:0000256" key="1">
    <source>
        <dbReference type="ARBA" id="ARBA00022741"/>
    </source>
</evidence>
<reference evidence="7" key="1">
    <citation type="submission" date="2022-08" db="UniProtKB">
        <authorList>
            <consortium name="EnsemblMetazoa"/>
        </authorList>
    </citation>
    <scope>IDENTIFICATION</scope>
</reference>
<evidence type="ECO:0000256" key="4">
    <source>
        <dbReference type="ARBA" id="ARBA00022840"/>
    </source>
</evidence>
<dbReference type="AlphaFoldDB" id="A0A8W7P3H7"/>
<dbReference type="PROSITE" id="PS51198">
    <property type="entry name" value="UVRD_HELICASE_ATP_BIND"/>
    <property type="match status" value="1"/>
</dbReference>
<dbReference type="PANTHER" id="PTHR11070:SF64">
    <property type="entry name" value="ATP-DEPENDENT DNA HELICASE REP"/>
    <property type="match status" value="1"/>
</dbReference>
<organism evidence="7">
    <name type="scientific">Anopheles coluzzii</name>
    <name type="common">African malaria mosquito</name>
    <dbReference type="NCBI Taxonomy" id="1518534"/>
    <lineage>
        <taxon>Eukaryota</taxon>
        <taxon>Metazoa</taxon>
        <taxon>Ecdysozoa</taxon>
        <taxon>Arthropoda</taxon>
        <taxon>Hexapoda</taxon>
        <taxon>Insecta</taxon>
        <taxon>Pterygota</taxon>
        <taxon>Neoptera</taxon>
        <taxon>Endopterygota</taxon>
        <taxon>Diptera</taxon>
        <taxon>Nematocera</taxon>
        <taxon>Culicoidea</taxon>
        <taxon>Culicidae</taxon>
        <taxon>Anophelinae</taxon>
        <taxon>Anopheles</taxon>
    </lineage>
</organism>
<dbReference type="Gene3D" id="3.40.50.300">
    <property type="entry name" value="P-loop containing nucleotide triphosphate hydrolases"/>
    <property type="match status" value="1"/>
</dbReference>
<dbReference type="GO" id="GO:0005524">
    <property type="term" value="F:ATP binding"/>
    <property type="evidence" value="ECO:0007669"/>
    <property type="project" value="UniProtKB-UniRule"/>
</dbReference>
<protein>
    <recommendedName>
        <fullName evidence="6">UvrD-like helicase ATP-binding domain-containing protein</fullName>
    </recommendedName>
</protein>
<evidence type="ECO:0000256" key="2">
    <source>
        <dbReference type="ARBA" id="ARBA00022801"/>
    </source>
</evidence>
<keyword evidence="3 5" id="KW-0347">Helicase</keyword>
<dbReference type="GO" id="GO:0016787">
    <property type="term" value="F:hydrolase activity"/>
    <property type="evidence" value="ECO:0007669"/>
    <property type="project" value="UniProtKB-UniRule"/>
</dbReference>
<keyword evidence="2 5" id="KW-0378">Hydrolase</keyword>
<dbReference type="PANTHER" id="PTHR11070">
    <property type="entry name" value="UVRD / RECB / PCRA DNA HELICASE FAMILY MEMBER"/>
    <property type="match status" value="1"/>
</dbReference>
<dbReference type="SUPFAM" id="SSF52540">
    <property type="entry name" value="P-loop containing nucleoside triphosphate hydrolases"/>
    <property type="match status" value="1"/>
</dbReference>
<dbReference type="CDD" id="cd17932">
    <property type="entry name" value="DEXQc_UvrD"/>
    <property type="match status" value="1"/>
</dbReference>
<dbReference type="InterPro" id="IPR027417">
    <property type="entry name" value="P-loop_NTPase"/>
</dbReference>
<name>A0A8W7P3H7_ANOCL</name>
<sequence length="460" mass="49761">MHHGIALLGNHQGLTTQPVQQYLAVSCVEDVVHRITAMQLAKTFRHGQQMQVVITQYDLYPVLLLEHPAQHLQGLRATVDQITGQPQRILARIEFDLSQQLLKWAEAALDIANCLNPPQREAIHHLDGPLLVLAGAGSGKTRVITYKITHLIRHGNIPARHIAAITFTNKAAREMLERVGKLLSAQEIRGITVSTFHSLGMQILRQEAQHLGYKPHPSRSLRCLAGKLGAGGREKPAGGAAAGSGCSSRGKLMENTWQSCTGKAMSRLVSGRNCTGQANAMQCNRRISSGRHTTQGQIAAKLQGIAQPLLQPHQQMLPDERLHLPARRGKRWQAKFDRRAQQAGFLCLPAFMPAPLRQQQIAQILHIAWAAAAGELPPAAKAASAPSACRSSLQASPQMDAWRASASSSGRYCSSKRMAALAMPCCRQAAASAAASALVNKGKCNARCNSCAAAGHRRCF</sequence>
<dbReference type="EnsemblMetazoa" id="ACOM024147-RA">
    <property type="protein sequence ID" value="ACOM024147-PA.1"/>
    <property type="gene ID" value="ACOM024147"/>
</dbReference>
<dbReference type="GO" id="GO:0000725">
    <property type="term" value="P:recombinational repair"/>
    <property type="evidence" value="ECO:0007669"/>
    <property type="project" value="TreeGrafter"/>
</dbReference>
<accession>A0A8W7P3H7</accession>
<dbReference type="Pfam" id="PF00580">
    <property type="entry name" value="UvrD-helicase"/>
    <property type="match status" value="1"/>
</dbReference>
<feature type="binding site" evidence="5">
    <location>
        <begin position="134"/>
        <end position="141"/>
    </location>
    <ligand>
        <name>ATP</name>
        <dbReference type="ChEBI" id="CHEBI:30616"/>
    </ligand>
</feature>
<keyword evidence="4 5" id="KW-0067">ATP-binding</keyword>